<dbReference type="Pfam" id="PF01551">
    <property type="entry name" value="Peptidase_M23"/>
    <property type="match status" value="1"/>
</dbReference>
<name>A0ABW0GS97_9MICO</name>
<dbReference type="PANTHER" id="PTHR21666">
    <property type="entry name" value="PEPTIDASE-RELATED"/>
    <property type="match status" value="1"/>
</dbReference>
<feature type="domain" description="M23ase beta-sheet core" evidence="2">
    <location>
        <begin position="187"/>
        <end position="283"/>
    </location>
</feature>
<proteinExistence type="predicted"/>
<dbReference type="CDD" id="cd12797">
    <property type="entry name" value="M23_peptidase"/>
    <property type="match status" value="1"/>
</dbReference>
<sequence length="294" mass="30483">MVLDPDGVPLGGVAGYDGEQLANAAAIVTAGGALGVPARAQLIAVMTAMGESGLRVLDYGDAVGPDSRGLFQQRDNGAWGSYADRMDPLISSTNFYRALLAVDGWESLPPTIAAHRTQRNADPYHYERYWAAAVEVVAALSGAVPASSCGPLRPGNITTDGWIKPATGRLSSPFGYRIHPITGVRKLHSGMDIAASCGTPIYAAGPGQVVRAGPASSYGTLVVIDHGGGVLTRYAHMYNEDVLVSVGTPVAAGTAIGRIGSNGMSTGCHLHFEVQRGGEFVDPVPFLRALGVVL</sequence>
<dbReference type="RefSeq" id="WP_340269743.1">
    <property type="nucleotide sequence ID" value="NZ_JBBEOG010000005.1"/>
</dbReference>
<keyword evidence="4" id="KW-1185">Reference proteome</keyword>
<dbReference type="PANTHER" id="PTHR21666:SF289">
    <property type="entry name" value="L-ALA--D-GLU ENDOPEPTIDASE"/>
    <property type="match status" value="1"/>
</dbReference>
<organism evidence="3 4">
    <name type="scientific">Aquipuribacter nitratireducens</name>
    <dbReference type="NCBI Taxonomy" id="650104"/>
    <lineage>
        <taxon>Bacteria</taxon>
        <taxon>Bacillati</taxon>
        <taxon>Actinomycetota</taxon>
        <taxon>Actinomycetes</taxon>
        <taxon>Micrococcales</taxon>
        <taxon>Intrasporangiaceae</taxon>
        <taxon>Aquipuribacter</taxon>
    </lineage>
</organism>
<dbReference type="GO" id="GO:0016787">
    <property type="term" value="F:hydrolase activity"/>
    <property type="evidence" value="ECO:0007669"/>
    <property type="project" value="UniProtKB-KW"/>
</dbReference>
<comment type="caution">
    <text evidence="3">The sequence shown here is derived from an EMBL/GenBank/DDBJ whole genome shotgun (WGS) entry which is preliminary data.</text>
</comment>
<dbReference type="EC" id="3.4.24.-" evidence="3"/>
<keyword evidence="1" id="KW-0732">Signal</keyword>
<dbReference type="SUPFAM" id="SSF51261">
    <property type="entry name" value="Duplicated hybrid motif"/>
    <property type="match status" value="1"/>
</dbReference>
<protein>
    <submittedName>
        <fullName evidence="3">M23 family metallopeptidase</fullName>
        <ecNumber evidence="3">3.4.24.-</ecNumber>
    </submittedName>
</protein>
<evidence type="ECO:0000259" key="2">
    <source>
        <dbReference type="Pfam" id="PF01551"/>
    </source>
</evidence>
<reference evidence="4" key="1">
    <citation type="journal article" date="2019" name="Int. J. Syst. Evol. Microbiol.">
        <title>The Global Catalogue of Microorganisms (GCM) 10K type strain sequencing project: providing services to taxonomists for standard genome sequencing and annotation.</title>
        <authorList>
            <consortium name="The Broad Institute Genomics Platform"/>
            <consortium name="The Broad Institute Genome Sequencing Center for Infectious Disease"/>
            <person name="Wu L."/>
            <person name="Ma J."/>
        </authorList>
    </citation>
    <scope>NUCLEOTIDE SEQUENCE [LARGE SCALE GENOMIC DNA]</scope>
    <source>
        <strain evidence="4">CCUG 43114</strain>
    </source>
</reference>
<accession>A0ABW0GS97</accession>
<evidence type="ECO:0000313" key="3">
    <source>
        <dbReference type="EMBL" id="MFC5382129.1"/>
    </source>
</evidence>
<dbReference type="InterPro" id="IPR050570">
    <property type="entry name" value="Cell_wall_metabolism_enzyme"/>
</dbReference>
<gene>
    <name evidence="3" type="ORF">ACFPJ6_15275</name>
</gene>
<evidence type="ECO:0000313" key="4">
    <source>
        <dbReference type="Proteomes" id="UP001596122"/>
    </source>
</evidence>
<keyword evidence="3" id="KW-0378">Hydrolase</keyword>
<dbReference type="EMBL" id="JBHSLD010000014">
    <property type="protein sequence ID" value="MFC5382129.1"/>
    <property type="molecule type" value="Genomic_DNA"/>
</dbReference>
<dbReference type="Proteomes" id="UP001596122">
    <property type="component" value="Unassembled WGS sequence"/>
</dbReference>
<dbReference type="InterPro" id="IPR011055">
    <property type="entry name" value="Dup_hybrid_motif"/>
</dbReference>
<evidence type="ECO:0000256" key="1">
    <source>
        <dbReference type="ARBA" id="ARBA00022729"/>
    </source>
</evidence>
<dbReference type="InterPro" id="IPR016047">
    <property type="entry name" value="M23ase_b-sheet_dom"/>
</dbReference>
<dbReference type="Gene3D" id="2.70.70.10">
    <property type="entry name" value="Glucose Permease (Domain IIA)"/>
    <property type="match status" value="1"/>
</dbReference>